<dbReference type="InterPro" id="IPR003395">
    <property type="entry name" value="RecF/RecN/SMC_N"/>
</dbReference>
<comment type="subcellular location">
    <subcellularLocation>
        <location evidence="1 9">Cytoplasm</location>
    </subcellularLocation>
</comment>
<evidence type="ECO:0000313" key="12">
    <source>
        <dbReference type="Proteomes" id="UP001062443"/>
    </source>
</evidence>
<dbReference type="Pfam" id="PF02463">
    <property type="entry name" value="SMC_N"/>
    <property type="match status" value="1"/>
</dbReference>
<dbReference type="PROSITE" id="PS00617">
    <property type="entry name" value="RECF_1"/>
    <property type="match status" value="1"/>
</dbReference>
<keyword evidence="4 9" id="KW-0963">Cytoplasm</keyword>
<name>A0ABQ0QKA0_9PROT</name>
<evidence type="ECO:0000313" key="11">
    <source>
        <dbReference type="EMBL" id="GBR47818.1"/>
    </source>
</evidence>
<keyword evidence="12" id="KW-1185">Reference proteome</keyword>
<evidence type="ECO:0000256" key="6">
    <source>
        <dbReference type="ARBA" id="ARBA00022741"/>
    </source>
</evidence>
<keyword evidence="6 9" id="KW-0547">Nucleotide-binding</keyword>
<organism evidence="11 12">
    <name type="scientific">Neokomagataea tanensis NBRC 106556</name>
    <dbReference type="NCBI Taxonomy" id="1223519"/>
    <lineage>
        <taxon>Bacteria</taxon>
        <taxon>Pseudomonadati</taxon>
        <taxon>Pseudomonadota</taxon>
        <taxon>Alphaproteobacteria</taxon>
        <taxon>Acetobacterales</taxon>
        <taxon>Acetobacteraceae</taxon>
        <taxon>Neokomagataea</taxon>
    </lineage>
</organism>
<dbReference type="InterPro" id="IPR001238">
    <property type="entry name" value="DNA-binding_RecF"/>
</dbReference>
<sequence length="367" mass="40555">MDLLRLTLTDFRNYTRANWTPSHPITVFTGPNGAGKTNLLEAVSLLSPGRGLRGSPLPQLCRTHAQEWGIAAILSGSHNEQIRIGTGAKHSEQRRNFHIDGRPVRSQTAIAPYFSCVWLTPQMDRLFQEGASGRRRFLDRLVIALTPDHAREITAHDRSVSSRNRVLQEQPHADLWLNAIEDSIARHATAATASRLALIEHMNAQSNSHTEFPECSLGLDCRIAQHLKIAPALKVEETLRAQLKASRITDREQRLTSHGAHRADLLLSDKATARPAHLSSSGQQRALLTGIILAHADLIASLRGQAPALLLDEPLVHLDEIRRNALLETLKHRQSLVLMTGTDHHSFGPLHDHAAFLSVKDGLVLPS</sequence>
<evidence type="ECO:0000256" key="9">
    <source>
        <dbReference type="HAMAP-Rule" id="MF_00365"/>
    </source>
</evidence>
<proteinExistence type="inferred from homology"/>
<keyword evidence="9" id="KW-0234">DNA repair</keyword>
<keyword evidence="9" id="KW-0227">DNA damage</keyword>
<accession>A0ABQ0QKA0</accession>
<dbReference type="HAMAP" id="MF_00365">
    <property type="entry name" value="RecF"/>
    <property type="match status" value="1"/>
</dbReference>
<reference evidence="11" key="1">
    <citation type="submission" date="2013-04" db="EMBL/GenBank/DDBJ databases">
        <title>The genome sequencing project of 58 acetic acid bacteria.</title>
        <authorList>
            <person name="Okamoto-Kainuma A."/>
            <person name="Ishikawa M."/>
            <person name="Umino S."/>
            <person name="Koizumi Y."/>
            <person name="Shiwa Y."/>
            <person name="Yoshikawa H."/>
            <person name="Matsutani M."/>
            <person name="Matsushita K."/>
        </authorList>
    </citation>
    <scope>NUCLEOTIDE SEQUENCE</scope>
    <source>
        <strain evidence="11">NBRC 106556</strain>
    </source>
</reference>
<evidence type="ECO:0000256" key="3">
    <source>
        <dbReference type="ARBA" id="ARBA00020170"/>
    </source>
</evidence>
<keyword evidence="7 9" id="KW-0067">ATP-binding</keyword>
<evidence type="ECO:0000256" key="5">
    <source>
        <dbReference type="ARBA" id="ARBA00022705"/>
    </source>
</evidence>
<comment type="function">
    <text evidence="9">The RecF protein is involved in DNA metabolism; it is required for DNA replication and normal SOS inducibility. RecF binds preferentially to single-stranded, linear DNA. It also seems to bind ATP.</text>
</comment>
<dbReference type="Proteomes" id="UP001062443">
    <property type="component" value="Unassembled WGS sequence"/>
</dbReference>
<keyword evidence="9" id="KW-0742">SOS response</keyword>
<evidence type="ECO:0000256" key="1">
    <source>
        <dbReference type="ARBA" id="ARBA00004496"/>
    </source>
</evidence>
<evidence type="ECO:0000256" key="2">
    <source>
        <dbReference type="ARBA" id="ARBA00008016"/>
    </source>
</evidence>
<feature type="binding site" evidence="9">
    <location>
        <begin position="30"/>
        <end position="37"/>
    </location>
    <ligand>
        <name>ATP</name>
        <dbReference type="ChEBI" id="CHEBI:30616"/>
    </ligand>
</feature>
<dbReference type="PANTHER" id="PTHR32182:SF0">
    <property type="entry name" value="DNA REPLICATION AND REPAIR PROTEIN RECF"/>
    <property type="match status" value="1"/>
</dbReference>
<keyword evidence="5 9" id="KW-0235">DNA replication</keyword>
<dbReference type="SUPFAM" id="SSF52540">
    <property type="entry name" value="P-loop containing nucleoside triphosphate hydrolases"/>
    <property type="match status" value="1"/>
</dbReference>
<protein>
    <recommendedName>
        <fullName evidence="3 9">DNA replication and repair protein RecF</fullName>
    </recommendedName>
</protein>
<dbReference type="EMBL" id="BAQB01000022">
    <property type="protein sequence ID" value="GBR47818.1"/>
    <property type="molecule type" value="Genomic_DNA"/>
</dbReference>
<dbReference type="InterPro" id="IPR042174">
    <property type="entry name" value="RecF_2"/>
</dbReference>
<dbReference type="NCBIfam" id="TIGR00611">
    <property type="entry name" value="recf"/>
    <property type="match status" value="1"/>
</dbReference>
<comment type="caution">
    <text evidence="11">The sequence shown here is derived from an EMBL/GenBank/DDBJ whole genome shotgun (WGS) entry which is preliminary data.</text>
</comment>
<dbReference type="Gene3D" id="3.40.50.300">
    <property type="entry name" value="P-loop containing nucleotide triphosphate hydrolases"/>
    <property type="match status" value="1"/>
</dbReference>
<evidence type="ECO:0000256" key="7">
    <source>
        <dbReference type="ARBA" id="ARBA00022840"/>
    </source>
</evidence>
<dbReference type="Gene3D" id="1.20.1050.90">
    <property type="entry name" value="RecF/RecN/SMC, N-terminal domain"/>
    <property type="match status" value="1"/>
</dbReference>
<evidence type="ECO:0000259" key="10">
    <source>
        <dbReference type="Pfam" id="PF02463"/>
    </source>
</evidence>
<dbReference type="PANTHER" id="PTHR32182">
    <property type="entry name" value="DNA REPLICATION AND REPAIR PROTEIN RECF"/>
    <property type="match status" value="1"/>
</dbReference>
<evidence type="ECO:0000256" key="8">
    <source>
        <dbReference type="ARBA" id="ARBA00023125"/>
    </source>
</evidence>
<evidence type="ECO:0000256" key="4">
    <source>
        <dbReference type="ARBA" id="ARBA00022490"/>
    </source>
</evidence>
<dbReference type="InterPro" id="IPR018078">
    <property type="entry name" value="DNA-binding_RecF_CS"/>
</dbReference>
<dbReference type="InterPro" id="IPR027417">
    <property type="entry name" value="P-loop_NTPase"/>
</dbReference>
<gene>
    <name evidence="9" type="primary">recF</name>
    <name evidence="11" type="ORF">AA106556_1588</name>
</gene>
<keyword evidence="8 9" id="KW-0238">DNA-binding</keyword>
<dbReference type="RefSeq" id="WP_068172579.1">
    <property type="nucleotide sequence ID" value="NZ_BAQB01000022.1"/>
</dbReference>
<comment type="similarity">
    <text evidence="2 9">Belongs to the RecF family.</text>
</comment>
<feature type="domain" description="RecF/RecN/SMC N-terminal" evidence="10">
    <location>
        <begin position="4"/>
        <end position="335"/>
    </location>
</feature>